<evidence type="ECO:0000256" key="4">
    <source>
        <dbReference type="ARBA" id="ARBA00022723"/>
    </source>
</evidence>
<dbReference type="GO" id="GO:0016787">
    <property type="term" value="F:hydrolase activity"/>
    <property type="evidence" value="ECO:0007669"/>
    <property type="project" value="UniProtKB-KW"/>
</dbReference>
<dbReference type="Pfam" id="PF00271">
    <property type="entry name" value="Helicase_C"/>
    <property type="match status" value="1"/>
</dbReference>
<dbReference type="Pfam" id="PF04480">
    <property type="entry name" value="DUF559"/>
    <property type="match status" value="1"/>
</dbReference>
<evidence type="ECO:0000256" key="11">
    <source>
        <dbReference type="ARBA" id="ARBA00023125"/>
    </source>
</evidence>
<keyword evidence="7 21" id="KW-0378">Hydrolase</keyword>
<evidence type="ECO:0000259" key="19">
    <source>
        <dbReference type="PROSITE" id="PS51192"/>
    </source>
</evidence>
<name>A0ABS3QK68_9BACT</name>
<keyword evidence="8 21" id="KW-0347">Helicase</keyword>
<sequence>METPAGPEDVANFVFTTEVRPWRKHLKDFARQNRRRPTDAEDLLWQALRNSKLGVRFRRQHAIQGYIVDFICVKVCFTIELDGEIHLTTEQAEYDTGRTFTLTELGYRELRFTNQQVLTSLDEVLAIITENLQNIQLPNESSGSPSPQERGPGGEVTQNDMPELATAPPIMQAAQQALKRYYGYDNFRPMQGDIIQNILGGKDTVVLMPTGGGKSVCFQIPAVVSQGTCVVVSPLIALMKDQVEALKGNGIAAAYINSSVGQSESNDIARAAVSGHLKLLYVSPEKLLSDGFLQFLNRVNISLFAIDEAHCISSWGHDFRPEYTQLGQLRNHFPNTPIIALTATADRLTKRDIITQLNMREPRVFLSSFDRPNINLMVRPGQDRVGSVIDYIGRHPQDPGIIYCLSRKTCETISQKLIAKGIKAGHYHAGMTPLQRGKVQEAFLQDDLQVIVATIAFGMGIDKSNVRWVMHYNLPKNIEGYYQEIGRAGRDGAPSTAILFYSFADVMQMREMVTKDVPARQAQLNTAKLERMQQFAEAASCRRKILLNYFSETLGEDCGNCDICRNPPTTFDGTLIAQKALSAVFRSREKVAINLLIDILRGMRNQAVLQGGYDQIKTYGAGRDLPYLDWYSYIHQMLNDGLFYIAYEEGYALKITERGHQVLKGELTLPLRKFQPSEKAEKPTRASKKAANAASTAAMGTPEAQLFDKLRRLRKAIADEQGVPPYVVFSDATLQEMAAERPVNRVGMLGISGVGMKKFETYGEVFIKLILEHGGGGQYVPSDSDSMFNEPNRPRLAPTATAAAVADKPVSDSEDATIQFHQMGLTPEDISERRGLALSTVKTHLYNAYAKGRELRIHDFVSDSELAEILTARAQLGGDVTLRDLFDHLREKYDYFQLRMAALYHKRLRGQ</sequence>
<dbReference type="SMART" id="SM00341">
    <property type="entry name" value="HRDC"/>
    <property type="match status" value="1"/>
</dbReference>
<dbReference type="CDD" id="cd18794">
    <property type="entry name" value="SF2_C_RecQ"/>
    <property type="match status" value="1"/>
</dbReference>
<evidence type="ECO:0000256" key="9">
    <source>
        <dbReference type="ARBA" id="ARBA00022833"/>
    </source>
</evidence>
<keyword evidence="11" id="KW-0238">DNA-binding</keyword>
<feature type="domain" description="Helicase ATP-binding" evidence="19">
    <location>
        <begin position="195"/>
        <end position="363"/>
    </location>
</feature>
<dbReference type="CDD" id="cd01038">
    <property type="entry name" value="Endonuclease_DUF559"/>
    <property type="match status" value="1"/>
</dbReference>
<feature type="region of interest" description="Disordered" evidence="17">
    <location>
        <begin position="674"/>
        <end position="694"/>
    </location>
</feature>
<reference evidence="21 22" key="1">
    <citation type="submission" date="2021-03" db="EMBL/GenBank/DDBJ databases">
        <authorList>
            <person name="Kim M.K."/>
        </authorList>
    </citation>
    <scope>NUCLEOTIDE SEQUENCE [LARGE SCALE GENOMIC DNA]</scope>
    <source>
        <strain evidence="21 22">BT442</strain>
    </source>
</reference>
<comment type="catalytic activity">
    <reaction evidence="15">
        <text>Couples ATP hydrolysis with the unwinding of duplex DNA by translocating in the 3'-5' direction.</text>
        <dbReference type="EC" id="5.6.2.4"/>
    </reaction>
</comment>
<evidence type="ECO:0000256" key="5">
    <source>
        <dbReference type="ARBA" id="ARBA00022741"/>
    </source>
</evidence>
<evidence type="ECO:0000313" key="22">
    <source>
        <dbReference type="Proteomes" id="UP000664369"/>
    </source>
</evidence>
<dbReference type="InterPro" id="IPR014001">
    <property type="entry name" value="Helicase_ATP-bd"/>
</dbReference>
<dbReference type="InterPro" id="IPR002121">
    <property type="entry name" value="HRDC_dom"/>
</dbReference>
<evidence type="ECO:0000256" key="12">
    <source>
        <dbReference type="ARBA" id="ARBA00023172"/>
    </source>
</evidence>
<evidence type="ECO:0000256" key="16">
    <source>
        <dbReference type="NCBIfam" id="TIGR01389"/>
    </source>
</evidence>
<evidence type="ECO:0000256" key="6">
    <source>
        <dbReference type="ARBA" id="ARBA00022763"/>
    </source>
</evidence>
<feature type="compositionally biased region" description="Basic and acidic residues" evidence="17">
    <location>
        <begin position="675"/>
        <end position="684"/>
    </location>
</feature>
<dbReference type="NCBIfam" id="TIGR00614">
    <property type="entry name" value="recQ_fam"/>
    <property type="match status" value="1"/>
</dbReference>
<dbReference type="InterPro" id="IPR016032">
    <property type="entry name" value="Sig_transdc_resp-reg_C-effctor"/>
</dbReference>
<dbReference type="SUPFAM" id="SSF46785">
    <property type="entry name" value="Winged helix' DNA-binding domain"/>
    <property type="match status" value="1"/>
</dbReference>
<dbReference type="InterPro" id="IPR004589">
    <property type="entry name" value="DNA_helicase_ATP-dep_RecQ"/>
</dbReference>
<dbReference type="PANTHER" id="PTHR13710">
    <property type="entry name" value="DNA HELICASE RECQ FAMILY MEMBER"/>
    <property type="match status" value="1"/>
</dbReference>
<dbReference type="Gene3D" id="1.10.150.80">
    <property type="entry name" value="HRDC domain"/>
    <property type="match status" value="1"/>
</dbReference>
<dbReference type="PROSITE" id="PS50967">
    <property type="entry name" value="HRDC"/>
    <property type="match status" value="1"/>
</dbReference>
<evidence type="ECO:0000256" key="3">
    <source>
        <dbReference type="ARBA" id="ARBA00005446"/>
    </source>
</evidence>
<evidence type="ECO:0000313" key="21">
    <source>
        <dbReference type="EMBL" id="MBO2011653.1"/>
    </source>
</evidence>
<dbReference type="NCBIfam" id="TIGR01389">
    <property type="entry name" value="recQ"/>
    <property type="match status" value="1"/>
</dbReference>
<dbReference type="SUPFAM" id="SSF46894">
    <property type="entry name" value="C-terminal effector domain of the bipartite response regulators"/>
    <property type="match status" value="1"/>
</dbReference>
<accession>A0ABS3QK68</accession>
<dbReference type="InterPro" id="IPR027417">
    <property type="entry name" value="P-loop_NTPase"/>
</dbReference>
<dbReference type="PROSITE" id="PS51192">
    <property type="entry name" value="HELICASE_ATP_BIND_1"/>
    <property type="match status" value="1"/>
</dbReference>
<dbReference type="SMART" id="SM00487">
    <property type="entry name" value="DEXDc"/>
    <property type="match status" value="1"/>
</dbReference>
<dbReference type="InterPro" id="IPR006293">
    <property type="entry name" value="DNA_helicase_ATP-dep_RecQ_bac"/>
</dbReference>
<evidence type="ECO:0000256" key="14">
    <source>
        <dbReference type="ARBA" id="ARBA00023235"/>
    </source>
</evidence>
<dbReference type="InterPro" id="IPR007569">
    <property type="entry name" value="DUF559"/>
</dbReference>
<dbReference type="InterPro" id="IPR010997">
    <property type="entry name" value="HRDC-like_sf"/>
</dbReference>
<keyword evidence="10" id="KW-0067">ATP-binding</keyword>
<dbReference type="Gene3D" id="3.40.50.300">
    <property type="entry name" value="P-loop containing nucleotide triphosphate hydrolases"/>
    <property type="match status" value="2"/>
</dbReference>
<evidence type="ECO:0000256" key="2">
    <source>
        <dbReference type="ARBA" id="ARBA00001947"/>
    </source>
</evidence>
<dbReference type="InterPro" id="IPR032284">
    <property type="entry name" value="RecQ_Zn-bd"/>
</dbReference>
<comment type="caution">
    <text evidence="21">The sequence shown here is derived from an EMBL/GenBank/DDBJ whole genome shotgun (WGS) entry which is preliminary data.</text>
</comment>
<dbReference type="SMART" id="SM00490">
    <property type="entry name" value="HELICc"/>
    <property type="match status" value="1"/>
</dbReference>
<keyword evidence="22" id="KW-1185">Reference proteome</keyword>
<dbReference type="PROSITE" id="PS51194">
    <property type="entry name" value="HELICASE_CTER"/>
    <property type="match status" value="1"/>
</dbReference>
<dbReference type="InterPro" id="IPR036388">
    <property type="entry name" value="WH-like_DNA-bd_sf"/>
</dbReference>
<dbReference type="EC" id="5.6.2.4" evidence="16"/>
<comment type="cofactor">
    <cofactor evidence="1">
        <name>Mg(2+)</name>
        <dbReference type="ChEBI" id="CHEBI:18420"/>
    </cofactor>
</comment>
<evidence type="ECO:0000256" key="10">
    <source>
        <dbReference type="ARBA" id="ARBA00022840"/>
    </source>
</evidence>
<protein>
    <recommendedName>
        <fullName evidence="16">DNA helicase RecQ</fullName>
        <ecNumber evidence="16">5.6.2.4</ecNumber>
    </recommendedName>
</protein>
<dbReference type="Gene3D" id="3.40.960.10">
    <property type="entry name" value="VSR Endonuclease"/>
    <property type="match status" value="1"/>
</dbReference>
<dbReference type="InterPro" id="IPR036390">
    <property type="entry name" value="WH_DNA-bd_sf"/>
</dbReference>
<dbReference type="SUPFAM" id="SSF52980">
    <property type="entry name" value="Restriction endonuclease-like"/>
    <property type="match status" value="1"/>
</dbReference>
<dbReference type="PANTHER" id="PTHR13710:SF105">
    <property type="entry name" value="ATP-DEPENDENT DNA HELICASE Q1"/>
    <property type="match status" value="1"/>
</dbReference>
<dbReference type="InterPro" id="IPR018982">
    <property type="entry name" value="RQC_domain"/>
</dbReference>
<dbReference type="InterPro" id="IPR001650">
    <property type="entry name" value="Helicase_C-like"/>
</dbReference>
<keyword evidence="4" id="KW-0479">Metal-binding</keyword>
<evidence type="ECO:0000256" key="8">
    <source>
        <dbReference type="ARBA" id="ARBA00022806"/>
    </source>
</evidence>
<comment type="similarity">
    <text evidence="3">Belongs to the helicase family. RecQ subfamily.</text>
</comment>
<dbReference type="Pfam" id="PF00270">
    <property type="entry name" value="DEAD"/>
    <property type="match status" value="1"/>
</dbReference>
<evidence type="ECO:0000256" key="1">
    <source>
        <dbReference type="ARBA" id="ARBA00001946"/>
    </source>
</evidence>
<dbReference type="SUPFAM" id="SSF47819">
    <property type="entry name" value="HRDC-like"/>
    <property type="match status" value="1"/>
</dbReference>
<dbReference type="Pfam" id="PF00570">
    <property type="entry name" value="HRDC"/>
    <property type="match status" value="1"/>
</dbReference>
<comment type="cofactor">
    <cofactor evidence="2">
        <name>Zn(2+)</name>
        <dbReference type="ChEBI" id="CHEBI:29105"/>
    </cofactor>
</comment>
<dbReference type="SMART" id="SM00956">
    <property type="entry name" value="RQC"/>
    <property type="match status" value="1"/>
</dbReference>
<dbReference type="Proteomes" id="UP000664369">
    <property type="component" value="Unassembled WGS sequence"/>
</dbReference>
<dbReference type="RefSeq" id="WP_208177346.1">
    <property type="nucleotide sequence ID" value="NZ_JAGETZ010000012.1"/>
</dbReference>
<organism evidence="21 22">
    <name type="scientific">Hymenobacter negativus</name>
    <dbReference type="NCBI Taxonomy" id="2795026"/>
    <lineage>
        <taxon>Bacteria</taxon>
        <taxon>Pseudomonadati</taxon>
        <taxon>Bacteroidota</taxon>
        <taxon>Cytophagia</taxon>
        <taxon>Cytophagales</taxon>
        <taxon>Hymenobacteraceae</taxon>
        <taxon>Hymenobacter</taxon>
    </lineage>
</organism>
<keyword evidence="6" id="KW-0227">DNA damage</keyword>
<dbReference type="Gene3D" id="1.10.10.10">
    <property type="entry name" value="Winged helix-like DNA-binding domain superfamily/Winged helix DNA-binding domain"/>
    <property type="match status" value="1"/>
</dbReference>
<feature type="compositionally biased region" description="Polar residues" evidence="17">
    <location>
        <begin position="136"/>
        <end position="147"/>
    </location>
</feature>
<feature type="domain" description="Helicase C-terminal" evidence="20">
    <location>
        <begin position="384"/>
        <end position="532"/>
    </location>
</feature>
<dbReference type="EMBL" id="JAGETZ010000012">
    <property type="protein sequence ID" value="MBO2011653.1"/>
    <property type="molecule type" value="Genomic_DNA"/>
</dbReference>
<dbReference type="InterPro" id="IPR047216">
    <property type="entry name" value="Endonuclease_DUF559_bact"/>
</dbReference>
<proteinExistence type="inferred from homology"/>
<dbReference type="SUPFAM" id="SSF52540">
    <property type="entry name" value="P-loop containing nucleoside triphosphate hydrolases"/>
    <property type="match status" value="1"/>
</dbReference>
<dbReference type="InterPro" id="IPR044876">
    <property type="entry name" value="HRDC_dom_sf"/>
</dbReference>
<dbReference type="CDD" id="cd17920">
    <property type="entry name" value="DEXHc_RecQ"/>
    <property type="match status" value="1"/>
</dbReference>
<keyword evidence="5" id="KW-0547">Nucleotide-binding</keyword>
<evidence type="ECO:0000256" key="17">
    <source>
        <dbReference type="SAM" id="MobiDB-lite"/>
    </source>
</evidence>
<keyword evidence="13" id="KW-0234">DNA repair</keyword>
<dbReference type="InterPro" id="IPR011545">
    <property type="entry name" value="DEAD/DEAH_box_helicase_dom"/>
</dbReference>
<feature type="domain" description="HRDC" evidence="18">
    <location>
        <begin position="700"/>
        <end position="780"/>
    </location>
</feature>
<keyword evidence="12" id="KW-0233">DNA recombination</keyword>
<dbReference type="InterPro" id="IPR029491">
    <property type="entry name" value="Helicase_HTH"/>
</dbReference>
<dbReference type="GO" id="GO:0003678">
    <property type="term" value="F:DNA helicase activity"/>
    <property type="evidence" value="ECO:0007669"/>
    <property type="project" value="UniProtKB-EC"/>
</dbReference>
<evidence type="ECO:0000259" key="18">
    <source>
        <dbReference type="PROSITE" id="PS50967"/>
    </source>
</evidence>
<evidence type="ECO:0000256" key="13">
    <source>
        <dbReference type="ARBA" id="ARBA00023204"/>
    </source>
</evidence>
<evidence type="ECO:0000256" key="15">
    <source>
        <dbReference type="ARBA" id="ARBA00034617"/>
    </source>
</evidence>
<dbReference type="Pfam" id="PF14493">
    <property type="entry name" value="HTH_40"/>
    <property type="match status" value="1"/>
</dbReference>
<dbReference type="Pfam" id="PF09382">
    <property type="entry name" value="RQC"/>
    <property type="match status" value="1"/>
</dbReference>
<evidence type="ECO:0000256" key="7">
    <source>
        <dbReference type="ARBA" id="ARBA00022801"/>
    </source>
</evidence>
<keyword evidence="9" id="KW-0862">Zinc</keyword>
<evidence type="ECO:0000259" key="20">
    <source>
        <dbReference type="PROSITE" id="PS51194"/>
    </source>
</evidence>
<gene>
    <name evidence="21" type="primary">recQ</name>
    <name evidence="21" type="ORF">J4E00_21490</name>
</gene>
<keyword evidence="14" id="KW-0413">Isomerase</keyword>
<dbReference type="Pfam" id="PF16124">
    <property type="entry name" value="RecQ_Zn_bind"/>
    <property type="match status" value="1"/>
</dbReference>
<feature type="region of interest" description="Disordered" evidence="17">
    <location>
        <begin position="136"/>
        <end position="161"/>
    </location>
</feature>
<dbReference type="InterPro" id="IPR011335">
    <property type="entry name" value="Restrct_endonuc-II-like"/>
</dbReference>